<evidence type="ECO:0000256" key="5">
    <source>
        <dbReference type="PROSITE-ProRule" id="PRU00409"/>
    </source>
</evidence>
<name>A0A0K1W2M4_9MOLU</name>
<dbReference type="GO" id="GO:0006164">
    <property type="term" value="P:purine nucleotide biosynthetic process"/>
    <property type="evidence" value="ECO:0007669"/>
    <property type="project" value="UniProtKB-KW"/>
</dbReference>
<protein>
    <submittedName>
        <fullName evidence="7">5-(Carboxyamino)imidazole ribonucleotide synthase</fullName>
    </submittedName>
</protein>
<accession>A0A0K1W2M4</accession>
<dbReference type="GO" id="GO:0003824">
    <property type="term" value="F:catalytic activity"/>
    <property type="evidence" value="ECO:0007669"/>
    <property type="project" value="UniProtKB-ARBA"/>
</dbReference>
<dbReference type="Pfam" id="PF22660">
    <property type="entry name" value="RS_preATP-grasp-like"/>
    <property type="match status" value="1"/>
</dbReference>
<dbReference type="InterPro" id="IPR013815">
    <property type="entry name" value="ATP_grasp_subdomain_1"/>
</dbReference>
<dbReference type="InterPro" id="IPR011054">
    <property type="entry name" value="Rudment_hybrid_motif"/>
</dbReference>
<organism evidence="7 8">
    <name type="scientific">Spiroplasma litorale</name>
    <dbReference type="NCBI Taxonomy" id="216942"/>
    <lineage>
        <taxon>Bacteria</taxon>
        <taxon>Bacillati</taxon>
        <taxon>Mycoplasmatota</taxon>
        <taxon>Mollicutes</taxon>
        <taxon>Entomoplasmatales</taxon>
        <taxon>Spiroplasmataceae</taxon>
        <taxon>Spiroplasma</taxon>
    </lineage>
</organism>
<dbReference type="InterPro" id="IPR011761">
    <property type="entry name" value="ATP-grasp"/>
</dbReference>
<dbReference type="SUPFAM" id="SSF52440">
    <property type="entry name" value="PreATP-grasp domain"/>
    <property type="match status" value="1"/>
</dbReference>
<keyword evidence="3 5" id="KW-0067">ATP-binding</keyword>
<dbReference type="GO" id="GO:0046872">
    <property type="term" value="F:metal ion binding"/>
    <property type="evidence" value="ECO:0007669"/>
    <property type="project" value="InterPro"/>
</dbReference>
<evidence type="ECO:0000256" key="4">
    <source>
        <dbReference type="ARBA" id="ARBA00025704"/>
    </source>
</evidence>
<dbReference type="AlphaFoldDB" id="A0A0K1W2M4"/>
<dbReference type="EMBL" id="CP012357">
    <property type="protein sequence ID" value="AKX34580.1"/>
    <property type="molecule type" value="Genomic_DNA"/>
</dbReference>
<keyword evidence="2" id="KW-0658">Purine biosynthesis</keyword>
<dbReference type="PANTHER" id="PTHR11609">
    <property type="entry name" value="PURINE BIOSYNTHESIS PROTEIN 6/7, PUR6/7"/>
    <property type="match status" value="1"/>
</dbReference>
<dbReference type="STRING" id="216942.SLITO_v1c09690"/>
<keyword evidence="1 5" id="KW-0547">Nucleotide-binding</keyword>
<dbReference type="Gene3D" id="3.30.1490.20">
    <property type="entry name" value="ATP-grasp fold, A domain"/>
    <property type="match status" value="1"/>
</dbReference>
<dbReference type="OrthoDB" id="9804625at2"/>
<dbReference type="GO" id="GO:0005524">
    <property type="term" value="F:ATP binding"/>
    <property type="evidence" value="ECO:0007669"/>
    <property type="project" value="UniProtKB-UniRule"/>
</dbReference>
<dbReference type="Proteomes" id="UP000067476">
    <property type="component" value="Chromosome"/>
</dbReference>
<dbReference type="Pfam" id="PF02222">
    <property type="entry name" value="ATP-grasp"/>
    <property type="match status" value="1"/>
</dbReference>
<evidence type="ECO:0000313" key="8">
    <source>
        <dbReference type="Proteomes" id="UP000067476"/>
    </source>
</evidence>
<dbReference type="InterPro" id="IPR016185">
    <property type="entry name" value="PreATP-grasp_dom_sf"/>
</dbReference>
<dbReference type="InterPro" id="IPR040686">
    <property type="entry name" value="PurK_C"/>
</dbReference>
<dbReference type="SUPFAM" id="SSF56059">
    <property type="entry name" value="Glutathione synthetase ATP-binding domain-like"/>
    <property type="match status" value="1"/>
</dbReference>
<evidence type="ECO:0000259" key="6">
    <source>
        <dbReference type="PROSITE" id="PS50975"/>
    </source>
</evidence>
<dbReference type="InterPro" id="IPR003135">
    <property type="entry name" value="ATP-grasp_carboxylate-amine"/>
</dbReference>
<sequence>MKVGIIGGGQLAKMLVESDNSNEYFILEPNEINCCMDLNVNIINKNYDDKIAIDNLVTNTDVITYEFENIDSDALKKYFNLVKPSINFLEISKNRIQEKNFAKENGLLTTKFFLVENKKDIETLLNKNDITYPFILKTLSGGYDGKGQYKINNYNEIESVNFISNKYILEEFCEFDYETSLVVTRSNSNQIYFFPNAINKHENGILITSKVTNKKVTVDKKTIKIIKKVLVDLNLVGTVAFEFFVKDNKFYFNEMAPRVHNTGHYTLDGCNVSQFKNHILAITNKKIIKPKLKYKTIMINLLGENIKTNFDCNWVKKYDYHKKGIIKNRKMGHINIIAKNQKDLLDKYNQVKKILGGLND</sequence>
<evidence type="ECO:0000313" key="7">
    <source>
        <dbReference type="EMBL" id="AKX34580.1"/>
    </source>
</evidence>
<dbReference type="Gene3D" id="3.30.470.20">
    <property type="entry name" value="ATP-grasp fold, B domain"/>
    <property type="match status" value="1"/>
</dbReference>
<keyword evidence="8" id="KW-1185">Reference proteome</keyword>
<dbReference type="Gene3D" id="3.40.50.20">
    <property type="match status" value="1"/>
</dbReference>
<dbReference type="SUPFAM" id="SSF51246">
    <property type="entry name" value="Rudiment single hybrid motif"/>
    <property type="match status" value="1"/>
</dbReference>
<dbReference type="PROSITE" id="PS50975">
    <property type="entry name" value="ATP_GRASP"/>
    <property type="match status" value="1"/>
</dbReference>
<dbReference type="PANTHER" id="PTHR11609:SF5">
    <property type="entry name" value="PHOSPHORIBOSYLAMINOIMIDAZOLE CARBOXYLASE"/>
    <property type="match status" value="1"/>
</dbReference>
<dbReference type="KEGG" id="sll:SLITO_v1c09690"/>
<evidence type="ECO:0000256" key="1">
    <source>
        <dbReference type="ARBA" id="ARBA00022741"/>
    </source>
</evidence>
<dbReference type="InterPro" id="IPR054350">
    <property type="entry name" value="PurT/PurK_preATP-grasp"/>
</dbReference>
<dbReference type="RefSeq" id="WP_075058663.1">
    <property type="nucleotide sequence ID" value="NZ_CP012357.1"/>
</dbReference>
<evidence type="ECO:0000256" key="2">
    <source>
        <dbReference type="ARBA" id="ARBA00022755"/>
    </source>
</evidence>
<comment type="pathway">
    <text evidence="4">Purine metabolism.</text>
</comment>
<feature type="domain" description="ATP-grasp" evidence="6">
    <location>
        <begin position="99"/>
        <end position="283"/>
    </location>
</feature>
<evidence type="ECO:0000256" key="3">
    <source>
        <dbReference type="ARBA" id="ARBA00022840"/>
    </source>
</evidence>
<dbReference type="PATRIC" id="fig|216942.3.peg.985"/>
<proteinExistence type="predicted"/>
<dbReference type="Pfam" id="PF17769">
    <property type="entry name" value="PurK_C"/>
    <property type="match status" value="1"/>
</dbReference>
<reference evidence="7 8" key="1">
    <citation type="journal article" date="2015" name="Genome Announc.">
        <title>Complete Genome Sequence of Spiroplasma litorale TN-1T (DSM 21781), a Bacterium Isolated from a Green-Eyed Horsefly (Tabanus nigrovittatus).</title>
        <authorList>
            <person name="Lo W.S."/>
            <person name="Lai Y.C."/>
            <person name="Lien Y.W."/>
            <person name="Wang T.H."/>
            <person name="Kuo C.H."/>
        </authorList>
    </citation>
    <scope>NUCLEOTIDE SEQUENCE [LARGE SCALE GENOMIC DNA]</scope>
    <source>
        <strain evidence="7 8">TN-1</strain>
    </source>
</reference>
<gene>
    <name evidence="7" type="primary">purK</name>
    <name evidence="7" type="ORF">SLITO_v1c09690</name>
</gene>